<dbReference type="EMBL" id="CAMXCT010004691">
    <property type="protein sequence ID" value="CAI4010001.1"/>
    <property type="molecule type" value="Genomic_DNA"/>
</dbReference>
<dbReference type="OrthoDB" id="443881at2759"/>
<sequence length="635" mass="70517">MTTGGHGDDSDSSIAAPSLAEQLRKLSDQLEQGVISCEALYAAQQALSICWEHRRLPSSCVELKDLLQRPPIHEEAEVKLLKPNDESTIVGFILCRGVANAVVKYRGDVPFKATREESHFFLADLMGMGHVVAPCIAVDLNLLGTELAPPQTILELLRQHTHLWQSGQEEHTSTTWPTNTWVTIEQCIHVNGKASKAANGINGSMKSFGNSTNQGSKAAARLANFFGCIDLLQAYAATPDGKECGEAALMRDWYREEATDADFFEVISKLDVRNVHELCALACVTLQRDGGPSNLMLQQGDSESFRLVSIDGTRVLGAFPSESLELFDKTEQMVAYTYWFPACLELPQAAEAFDNDLAVALVTLDANAVRRKLQQHLGAAPGASQARAEAEALAAYQRLQHVQQILQTGRLTARELCFQVVPTWRRDYWLDCRRALVPLHAIEEHLKAGGSPQAWEEECCERRKWNSWEPKVPQSIDQVDPADIDQCYADQLQYVAGLLQGPALDTWPQIQITFAIMNFDFPAFGSPDCQGAKCVAQTLEEAGIWKEGDLHPAFKSWANRKRRRPVKKQDGTLPALASQVDLGAQCLARRPILLLAYVPEEGKFRLLVQELLARRRPRVTERVQPAVWIRSAGSR</sequence>
<comment type="caution">
    <text evidence="1">The sequence shown here is derived from an EMBL/GenBank/DDBJ whole genome shotgun (WGS) entry which is preliminary data.</text>
</comment>
<dbReference type="EMBL" id="CAMXCT030004691">
    <property type="protein sequence ID" value="CAL4797313.1"/>
    <property type="molecule type" value="Genomic_DNA"/>
</dbReference>
<reference evidence="1" key="1">
    <citation type="submission" date="2022-10" db="EMBL/GenBank/DDBJ databases">
        <authorList>
            <person name="Chen Y."/>
            <person name="Dougan E. K."/>
            <person name="Chan C."/>
            <person name="Rhodes N."/>
            <person name="Thang M."/>
        </authorList>
    </citation>
    <scope>NUCLEOTIDE SEQUENCE</scope>
</reference>
<evidence type="ECO:0000313" key="2">
    <source>
        <dbReference type="EMBL" id="CAL1163376.1"/>
    </source>
</evidence>
<dbReference type="EMBL" id="CAMXCT020004691">
    <property type="protein sequence ID" value="CAL1163376.1"/>
    <property type="molecule type" value="Genomic_DNA"/>
</dbReference>
<keyword evidence="4" id="KW-1185">Reference proteome</keyword>
<evidence type="ECO:0000313" key="4">
    <source>
        <dbReference type="Proteomes" id="UP001152797"/>
    </source>
</evidence>
<dbReference type="Proteomes" id="UP001152797">
    <property type="component" value="Unassembled WGS sequence"/>
</dbReference>
<proteinExistence type="predicted"/>
<reference evidence="2" key="2">
    <citation type="submission" date="2024-04" db="EMBL/GenBank/DDBJ databases">
        <authorList>
            <person name="Chen Y."/>
            <person name="Shah S."/>
            <person name="Dougan E. K."/>
            <person name="Thang M."/>
            <person name="Chan C."/>
        </authorList>
    </citation>
    <scope>NUCLEOTIDE SEQUENCE [LARGE SCALE GENOMIC DNA]</scope>
</reference>
<organism evidence="1">
    <name type="scientific">Cladocopium goreaui</name>
    <dbReference type="NCBI Taxonomy" id="2562237"/>
    <lineage>
        <taxon>Eukaryota</taxon>
        <taxon>Sar</taxon>
        <taxon>Alveolata</taxon>
        <taxon>Dinophyceae</taxon>
        <taxon>Suessiales</taxon>
        <taxon>Symbiodiniaceae</taxon>
        <taxon>Cladocopium</taxon>
    </lineage>
</organism>
<evidence type="ECO:0000313" key="1">
    <source>
        <dbReference type="EMBL" id="CAI4010001.1"/>
    </source>
</evidence>
<evidence type="ECO:0000313" key="3">
    <source>
        <dbReference type="EMBL" id="CAL4797313.1"/>
    </source>
</evidence>
<accession>A0A9P1GDH0</accession>
<name>A0A9P1GDH0_9DINO</name>
<gene>
    <name evidence="1" type="ORF">C1SCF055_LOCUS35322</name>
</gene>
<dbReference type="AlphaFoldDB" id="A0A9P1GDH0"/>
<protein>
    <submittedName>
        <fullName evidence="3">EF-hand domain-containing protein</fullName>
    </submittedName>
</protein>